<keyword evidence="4" id="KW-0418">Kinase</keyword>
<accession>A0ABD2HVM2</accession>
<protein>
    <recommendedName>
        <fullName evidence="7">Protein kinase domain-containing protein</fullName>
    </recommendedName>
</protein>
<dbReference type="GO" id="GO:0005524">
    <property type="term" value="F:ATP binding"/>
    <property type="evidence" value="ECO:0007669"/>
    <property type="project" value="UniProtKB-KW"/>
</dbReference>
<organism evidence="8 9">
    <name type="scientific">Heterodera trifolii</name>
    <dbReference type="NCBI Taxonomy" id="157864"/>
    <lineage>
        <taxon>Eukaryota</taxon>
        <taxon>Metazoa</taxon>
        <taxon>Ecdysozoa</taxon>
        <taxon>Nematoda</taxon>
        <taxon>Chromadorea</taxon>
        <taxon>Rhabditida</taxon>
        <taxon>Tylenchina</taxon>
        <taxon>Tylenchomorpha</taxon>
        <taxon>Tylenchoidea</taxon>
        <taxon>Heteroderidae</taxon>
        <taxon>Heteroderinae</taxon>
        <taxon>Heterodera</taxon>
    </lineage>
</organism>
<keyword evidence="2" id="KW-0808">Transferase</keyword>
<dbReference type="Gene3D" id="3.30.200.20">
    <property type="entry name" value="Phosphorylase Kinase, domain 1"/>
    <property type="match status" value="1"/>
</dbReference>
<proteinExistence type="predicted"/>
<feature type="compositionally biased region" description="Low complexity" evidence="6">
    <location>
        <begin position="15"/>
        <end position="32"/>
    </location>
</feature>
<sequence>MVKSVVSLLKSYKISSPSTTPNTTTPSTNSSDDSCDNERQQQQQQSDDIKRVNGDMKSLRNAAYGEKTMLARSEQGSVWKSIATEEDGTTRNVTIKLLRAPFHSPGTAKYTLREVALLSTLNHPNLIALYDVRLPPKLKPLKKFDDLHLVTEYFGKNLRERIVEKLKNGTLWTHQELSYCIIQILCGVNFLHNSGIVHRDLKPTNVVMNERGNVKILDYGIARDIVPENLTTEAGTPIYRAPEIYLGIDSYDKKVDLWSVGCIFVELILARILFHGTTLATQWKLFNEVLGTPDLQFLDTLGVKDTNKQIVMELPRKEPTDLAALIPDNAVPKLISDYLTIENVRQLISSMLVLDPAQRTNAEQALRNPYFDIYRGYLSANLLATPQKVYCTEEFKQLMKDNNIDHFKEKILEQIAAFKTKL</sequence>
<dbReference type="GO" id="GO:0004674">
    <property type="term" value="F:protein serine/threonine kinase activity"/>
    <property type="evidence" value="ECO:0007669"/>
    <property type="project" value="UniProtKB-KW"/>
</dbReference>
<dbReference type="PROSITE" id="PS00108">
    <property type="entry name" value="PROTEIN_KINASE_ST"/>
    <property type="match status" value="1"/>
</dbReference>
<keyword evidence="9" id="KW-1185">Reference proteome</keyword>
<dbReference type="Proteomes" id="UP001620626">
    <property type="component" value="Unassembled WGS sequence"/>
</dbReference>
<dbReference type="PANTHER" id="PTHR24055">
    <property type="entry name" value="MITOGEN-ACTIVATED PROTEIN KINASE"/>
    <property type="match status" value="1"/>
</dbReference>
<evidence type="ECO:0000259" key="7">
    <source>
        <dbReference type="PROSITE" id="PS50011"/>
    </source>
</evidence>
<feature type="domain" description="Protein kinase" evidence="7">
    <location>
        <begin position="64"/>
        <end position="371"/>
    </location>
</feature>
<dbReference type="SUPFAM" id="SSF56112">
    <property type="entry name" value="Protein kinase-like (PK-like)"/>
    <property type="match status" value="1"/>
</dbReference>
<dbReference type="SMART" id="SM00220">
    <property type="entry name" value="S_TKc"/>
    <property type="match status" value="1"/>
</dbReference>
<comment type="caution">
    <text evidence="8">The sequence shown here is derived from an EMBL/GenBank/DDBJ whole genome shotgun (WGS) entry which is preliminary data.</text>
</comment>
<name>A0ABD2HVM2_9BILA</name>
<keyword evidence="1" id="KW-0723">Serine/threonine-protein kinase</keyword>
<keyword evidence="3" id="KW-0547">Nucleotide-binding</keyword>
<feature type="region of interest" description="Disordered" evidence="6">
    <location>
        <begin position="14"/>
        <end position="55"/>
    </location>
</feature>
<dbReference type="EMBL" id="JBICBT010001381">
    <property type="protein sequence ID" value="KAL3070468.1"/>
    <property type="molecule type" value="Genomic_DNA"/>
</dbReference>
<evidence type="ECO:0000313" key="8">
    <source>
        <dbReference type="EMBL" id="KAL3070468.1"/>
    </source>
</evidence>
<evidence type="ECO:0000256" key="5">
    <source>
        <dbReference type="ARBA" id="ARBA00022840"/>
    </source>
</evidence>
<evidence type="ECO:0000256" key="3">
    <source>
        <dbReference type="ARBA" id="ARBA00022741"/>
    </source>
</evidence>
<dbReference type="Gene3D" id="1.10.510.10">
    <property type="entry name" value="Transferase(Phosphotransferase) domain 1"/>
    <property type="match status" value="1"/>
</dbReference>
<evidence type="ECO:0000313" key="9">
    <source>
        <dbReference type="Proteomes" id="UP001620626"/>
    </source>
</evidence>
<evidence type="ECO:0000256" key="4">
    <source>
        <dbReference type="ARBA" id="ARBA00022777"/>
    </source>
</evidence>
<reference evidence="8 9" key="1">
    <citation type="submission" date="2024-10" db="EMBL/GenBank/DDBJ databases">
        <authorList>
            <person name="Kim D."/>
        </authorList>
    </citation>
    <scope>NUCLEOTIDE SEQUENCE [LARGE SCALE GENOMIC DNA]</scope>
    <source>
        <strain evidence="8">BH-2024</strain>
    </source>
</reference>
<dbReference type="PROSITE" id="PS50011">
    <property type="entry name" value="PROTEIN_KINASE_DOM"/>
    <property type="match status" value="1"/>
</dbReference>
<evidence type="ECO:0000256" key="2">
    <source>
        <dbReference type="ARBA" id="ARBA00022679"/>
    </source>
</evidence>
<dbReference type="InterPro" id="IPR008271">
    <property type="entry name" value="Ser/Thr_kinase_AS"/>
</dbReference>
<keyword evidence="5" id="KW-0067">ATP-binding</keyword>
<evidence type="ECO:0000256" key="6">
    <source>
        <dbReference type="SAM" id="MobiDB-lite"/>
    </source>
</evidence>
<gene>
    <name evidence="8" type="ORF">niasHT_032258</name>
</gene>
<dbReference type="FunFam" id="1.10.510.10:FF:000624">
    <property type="entry name" value="Mitogen-activated protein kinase"/>
    <property type="match status" value="1"/>
</dbReference>
<dbReference type="Pfam" id="PF00069">
    <property type="entry name" value="Pkinase"/>
    <property type="match status" value="1"/>
</dbReference>
<dbReference type="InterPro" id="IPR011009">
    <property type="entry name" value="Kinase-like_dom_sf"/>
</dbReference>
<dbReference type="InterPro" id="IPR050117">
    <property type="entry name" value="MAPK"/>
</dbReference>
<evidence type="ECO:0000256" key="1">
    <source>
        <dbReference type="ARBA" id="ARBA00022527"/>
    </source>
</evidence>
<dbReference type="AlphaFoldDB" id="A0ABD2HVM2"/>
<dbReference type="InterPro" id="IPR000719">
    <property type="entry name" value="Prot_kinase_dom"/>
</dbReference>